<evidence type="ECO:0000313" key="3">
    <source>
        <dbReference type="Proteomes" id="UP000800235"/>
    </source>
</evidence>
<name>A0A9P4NES5_9PEZI</name>
<feature type="region of interest" description="Disordered" evidence="1">
    <location>
        <begin position="1"/>
        <end position="27"/>
    </location>
</feature>
<gene>
    <name evidence="2" type="ORF">EJ08DRAFT_703385</name>
</gene>
<organism evidence="2 3">
    <name type="scientific">Tothia fuscella</name>
    <dbReference type="NCBI Taxonomy" id="1048955"/>
    <lineage>
        <taxon>Eukaryota</taxon>
        <taxon>Fungi</taxon>
        <taxon>Dikarya</taxon>
        <taxon>Ascomycota</taxon>
        <taxon>Pezizomycotina</taxon>
        <taxon>Dothideomycetes</taxon>
        <taxon>Pleosporomycetidae</taxon>
        <taxon>Venturiales</taxon>
        <taxon>Cylindrosympodiaceae</taxon>
        <taxon>Tothia</taxon>
    </lineage>
</organism>
<keyword evidence="3" id="KW-1185">Reference proteome</keyword>
<dbReference type="AlphaFoldDB" id="A0A9P4NES5"/>
<feature type="region of interest" description="Disordered" evidence="1">
    <location>
        <begin position="60"/>
        <end position="88"/>
    </location>
</feature>
<feature type="region of interest" description="Disordered" evidence="1">
    <location>
        <begin position="313"/>
        <end position="366"/>
    </location>
</feature>
<accession>A0A9P4NES5</accession>
<feature type="compositionally biased region" description="Basic and acidic residues" evidence="1">
    <location>
        <begin position="60"/>
        <end position="76"/>
    </location>
</feature>
<feature type="compositionally biased region" description="Polar residues" evidence="1">
    <location>
        <begin position="338"/>
        <end position="359"/>
    </location>
</feature>
<feature type="compositionally biased region" description="Polar residues" evidence="1">
    <location>
        <begin position="231"/>
        <end position="243"/>
    </location>
</feature>
<feature type="compositionally biased region" description="Basic and acidic residues" evidence="1">
    <location>
        <begin position="13"/>
        <end position="23"/>
    </location>
</feature>
<protein>
    <submittedName>
        <fullName evidence="2">Uncharacterized protein</fullName>
    </submittedName>
</protein>
<comment type="caution">
    <text evidence="2">The sequence shown here is derived from an EMBL/GenBank/DDBJ whole genome shotgun (WGS) entry which is preliminary data.</text>
</comment>
<reference evidence="2" key="1">
    <citation type="journal article" date="2020" name="Stud. Mycol.">
        <title>101 Dothideomycetes genomes: a test case for predicting lifestyles and emergence of pathogens.</title>
        <authorList>
            <person name="Haridas S."/>
            <person name="Albert R."/>
            <person name="Binder M."/>
            <person name="Bloem J."/>
            <person name="Labutti K."/>
            <person name="Salamov A."/>
            <person name="Andreopoulos B."/>
            <person name="Baker S."/>
            <person name="Barry K."/>
            <person name="Bills G."/>
            <person name="Bluhm B."/>
            <person name="Cannon C."/>
            <person name="Castanera R."/>
            <person name="Culley D."/>
            <person name="Daum C."/>
            <person name="Ezra D."/>
            <person name="Gonzalez J."/>
            <person name="Henrissat B."/>
            <person name="Kuo A."/>
            <person name="Liang C."/>
            <person name="Lipzen A."/>
            <person name="Lutzoni F."/>
            <person name="Magnuson J."/>
            <person name="Mondo S."/>
            <person name="Nolan M."/>
            <person name="Ohm R."/>
            <person name="Pangilinan J."/>
            <person name="Park H.-J."/>
            <person name="Ramirez L."/>
            <person name="Alfaro M."/>
            <person name="Sun H."/>
            <person name="Tritt A."/>
            <person name="Yoshinaga Y."/>
            <person name="Zwiers L.-H."/>
            <person name="Turgeon B."/>
            <person name="Goodwin S."/>
            <person name="Spatafora J."/>
            <person name="Crous P."/>
            <person name="Grigoriev I."/>
        </authorList>
    </citation>
    <scope>NUCLEOTIDE SEQUENCE</scope>
    <source>
        <strain evidence="2">CBS 130266</strain>
    </source>
</reference>
<evidence type="ECO:0000313" key="2">
    <source>
        <dbReference type="EMBL" id="KAF2417502.1"/>
    </source>
</evidence>
<evidence type="ECO:0000256" key="1">
    <source>
        <dbReference type="SAM" id="MobiDB-lite"/>
    </source>
</evidence>
<proteinExistence type="predicted"/>
<dbReference type="EMBL" id="MU007139">
    <property type="protein sequence ID" value="KAF2417502.1"/>
    <property type="molecule type" value="Genomic_DNA"/>
</dbReference>
<dbReference type="Proteomes" id="UP000800235">
    <property type="component" value="Unassembled WGS sequence"/>
</dbReference>
<sequence length="436" mass="48971">MEFKLLDGTARVQSEEPKQREDSDSIPAIFSASLPLVPTATNKKTPYDFPIGLAGPRKASKLDLRPLDRASNRDDTSTNTVKTESALPNIHGQHPEAHPHCGDFTQPHKIKDFWQSCPLLAAVLSDELKRTFDQIGTLPQIRNAQTRTPISQNRRFSTGNQKRNLWFGEVGPMRKALKNVSNDKGRPPKYKMYDIEKLISELRKKMERGCAITLGSWLEKSGPSETHEDSSGTSDIEQPASTNEFLINAKTTINEWMKKVYKIEHALRGLPDARVASVKDDYKKCREVINAITLQHTILTMLHDHEQRAVAQHDATGGKELGIDIEEPEAPPDDRMSPSRSDATTEMVRSQTNTHNSPTAEDGTDDEVFNGGVSLHTIPEFMHHYEKLMEEAKEVYLSTQGKVESWLQPTSSAPSTTEEHGKYADNLFQKALRLEH</sequence>
<feature type="region of interest" description="Disordered" evidence="1">
    <location>
        <begin position="220"/>
        <end position="243"/>
    </location>
</feature>